<evidence type="ECO:0000256" key="1">
    <source>
        <dbReference type="SAM" id="MobiDB-lite"/>
    </source>
</evidence>
<feature type="region of interest" description="Disordered" evidence="1">
    <location>
        <begin position="1"/>
        <end position="73"/>
    </location>
</feature>
<dbReference type="Proteomes" id="UP000663864">
    <property type="component" value="Unassembled WGS sequence"/>
</dbReference>
<dbReference type="EMBL" id="CAJOBD010007942">
    <property type="protein sequence ID" value="CAF4099462.1"/>
    <property type="molecule type" value="Genomic_DNA"/>
</dbReference>
<evidence type="ECO:0000313" key="2">
    <source>
        <dbReference type="EMBL" id="CAF0874287.1"/>
    </source>
</evidence>
<gene>
    <name evidence="3" type="ORF">JBS370_LOCUS31663</name>
    <name evidence="2" type="ORF">ZHD862_LOCUS6046</name>
</gene>
<feature type="compositionally biased region" description="Low complexity" evidence="1">
    <location>
        <begin position="33"/>
        <end position="42"/>
    </location>
</feature>
<reference evidence="3" key="1">
    <citation type="submission" date="2021-02" db="EMBL/GenBank/DDBJ databases">
        <authorList>
            <person name="Nowell W R."/>
        </authorList>
    </citation>
    <scope>NUCLEOTIDE SEQUENCE</scope>
</reference>
<organism evidence="3 4">
    <name type="scientific">Rotaria sordida</name>
    <dbReference type="NCBI Taxonomy" id="392033"/>
    <lineage>
        <taxon>Eukaryota</taxon>
        <taxon>Metazoa</taxon>
        <taxon>Spiralia</taxon>
        <taxon>Gnathifera</taxon>
        <taxon>Rotifera</taxon>
        <taxon>Eurotatoria</taxon>
        <taxon>Bdelloidea</taxon>
        <taxon>Philodinida</taxon>
        <taxon>Philodinidae</taxon>
        <taxon>Rotaria</taxon>
    </lineage>
</organism>
<accession>A0A819V552</accession>
<dbReference type="EMBL" id="CAJNOT010000165">
    <property type="protein sequence ID" value="CAF0874287.1"/>
    <property type="molecule type" value="Genomic_DNA"/>
</dbReference>
<proteinExistence type="predicted"/>
<feature type="compositionally biased region" description="Low complexity" evidence="1">
    <location>
        <begin position="1"/>
        <end position="15"/>
    </location>
</feature>
<protein>
    <submittedName>
        <fullName evidence="3">Uncharacterized protein</fullName>
    </submittedName>
</protein>
<name>A0A819V552_9BILA</name>
<comment type="caution">
    <text evidence="3">The sequence shown here is derived from an EMBL/GenBank/DDBJ whole genome shotgun (WGS) entry which is preliminary data.</text>
</comment>
<evidence type="ECO:0000313" key="3">
    <source>
        <dbReference type="EMBL" id="CAF4099462.1"/>
    </source>
</evidence>
<sequence length="119" mass="13108">MQQYPYHLSSSYSHPMDNMPSLLCSSPAPPFNPSFASPLNRPLAPPPGPPFNPPFASPLNRPLAPPPGHEQQHISTLDDILANIINTSTNISDPVQRQAMLNDTLYHEIFDEVKTPPSK</sequence>
<dbReference type="Proteomes" id="UP000663836">
    <property type="component" value="Unassembled WGS sequence"/>
</dbReference>
<dbReference type="AlphaFoldDB" id="A0A819V552"/>
<evidence type="ECO:0000313" key="4">
    <source>
        <dbReference type="Proteomes" id="UP000663836"/>
    </source>
</evidence>
<feature type="compositionally biased region" description="Pro residues" evidence="1">
    <location>
        <begin position="43"/>
        <end position="56"/>
    </location>
</feature>